<reference evidence="8" key="1">
    <citation type="journal article" date="2009" name="PLoS Genet.">
        <title>Sequencing, mapping, and analysis of 27,455 maize full-length cDNAs.</title>
        <authorList>
            <person name="Soderlund C."/>
            <person name="Descour A."/>
            <person name="Kudrna D."/>
            <person name="Bomhoff M."/>
            <person name="Boyd L."/>
            <person name="Currie J."/>
            <person name="Angelova A."/>
            <person name="Collura K."/>
            <person name="Wissotski M."/>
            <person name="Ashley E."/>
            <person name="Morrow D."/>
            <person name="Fernandes J."/>
            <person name="Walbot V."/>
            <person name="Yu Y."/>
        </authorList>
    </citation>
    <scope>NUCLEOTIDE SEQUENCE</scope>
    <source>
        <strain evidence="8">B73</strain>
    </source>
</reference>
<evidence type="ECO:0000256" key="1">
    <source>
        <dbReference type="ARBA" id="ARBA00004123"/>
    </source>
</evidence>
<reference evidence="9" key="2">
    <citation type="submission" date="2015-12" db="EMBL/GenBank/DDBJ databases">
        <title>Update maize B73 reference genome by single molecule sequencing technologies.</title>
        <authorList>
            <consortium name="Maize Genome Sequencing Project"/>
            <person name="Ware D."/>
        </authorList>
    </citation>
    <scope>NUCLEOTIDE SEQUENCE</scope>
    <source>
        <tissue evidence="9">Seedling</tissue>
    </source>
</reference>
<feature type="region of interest" description="Disordered" evidence="6">
    <location>
        <begin position="1"/>
        <end position="22"/>
    </location>
</feature>
<comment type="subcellular location">
    <subcellularLocation>
        <location evidence="1">Nucleus</location>
    </subcellularLocation>
</comment>
<dbReference type="HOGENOM" id="CLU_898272_0_0_1"/>
<sequence length="374" mass="38821">MNPNTERQTELPQKATKARNFVDPKQRTPTAAAVVIMVKEEEEVMAEAAGGGRGGYMDLLGLGEEDYLLCLSPSSSYFTPSVVSVTGATITTTTTTPAAPSPTCCAYYLDLAPAHHHTLGFADREQQYHGDDGALGFQHSGDDRAVPAAVPHKSSTTTECSSSVSSMSSSPPATAVSAVSSSKPQAPKKKGSRSSSDQRKAASAAAPATAAGATNKRPRVRRERLGERIIALQQLVSPFGKSDTASVLHEALGYIRFLHDQVQVLSSPYMQRRQPASAAHVQAQESAAGTVVEPALPSDLRSRGLCLVPVSYTDNFAGHGHGHGNGADLWSVVAGTGMGTAKAAVDNEGAAGGTLLPGGGGGAGHPRFTDYARV</sequence>
<comment type="similarity">
    <text evidence="2">Belongs to the bHLH protein family.</text>
</comment>
<dbReference type="GO" id="GO:0005634">
    <property type="term" value="C:nucleus"/>
    <property type="evidence" value="ECO:0007669"/>
    <property type="project" value="UniProtKB-SubCell"/>
</dbReference>
<dbReference type="FunFam" id="4.10.280.10:FF:000115">
    <property type="entry name" value="Transcription factor bHLH113"/>
    <property type="match status" value="1"/>
</dbReference>
<dbReference type="InterPro" id="IPR011598">
    <property type="entry name" value="bHLH_dom"/>
</dbReference>
<proteinExistence type="evidence at transcript level"/>
<dbReference type="GO" id="GO:0003700">
    <property type="term" value="F:DNA-binding transcription factor activity"/>
    <property type="evidence" value="ECO:0007669"/>
    <property type="project" value="InterPro"/>
</dbReference>
<gene>
    <name evidence="9" type="ORF">ZEAMMB73_Zm00001d013232</name>
</gene>
<evidence type="ECO:0000256" key="4">
    <source>
        <dbReference type="ARBA" id="ARBA00023163"/>
    </source>
</evidence>
<dbReference type="SMART" id="SM00353">
    <property type="entry name" value="HLH"/>
    <property type="match status" value="1"/>
</dbReference>
<evidence type="ECO:0000256" key="6">
    <source>
        <dbReference type="SAM" id="MobiDB-lite"/>
    </source>
</evidence>
<keyword evidence="4" id="KW-0804">Transcription</keyword>
<dbReference type="InterPro" id="IPR036638">
    <property type="entry name" value="HLH_DNA-bd_sf"/>
</dbReference>
<accession>B4FH23</accession>
<organism evidence="8">
    <name type="scientific">Zea mays</name>
    <name type="common">Maize</name>
    <dbReference type="NCBI Taxonomy" id="4577"/>
    <lineage>
        <taxon>Eukaryota</taxon>
        <taxon>Viridiplantae</taxon>
        <taxon>Streptophyta</taxon>
        <taxon>Embryophyta</taxon>
        <taxon>Tracheophyta</taxon>
        <taxon>Spermatophyta</taxon>
        <taxon>Magnoliopsida</taxon>
        <taxon>Liliopsida</taxon>
        <taxon>Poales</taxon>
        <taxon>Poaceae</taxon>
        <taxon>PACMAD clade</taxon>
        <taxon>Panicoideae</taxon>
        <taxon>Andropogonodae</taxon>
        <taxon>Andropogoneae</taxon>
        <taxon>Tripsacinae</taxon>
        <taxon>Zea</taxon>
    </lineage>
</organism>
<feature type="region of interest" description="Disordered" evidence="6">
    <location>
        <begin position="130"/>
        <end position="221"/>
    </location>
</feature>
<dbReference type="AlphaFoldDB" id="B4FH23"/>
<dbReference type="ExpressionAtlas" id="B4FH23">
    <property type="expression patterns" value="baseline and differential"/>
</dbReference>
<dbReference type="PROSITE" id="PS50888">
    <property type="entry name" value="BHLH"/>
    <property type="match status" value="1"/>
</dbReference>
<dbReference type="PaxDb" id="4577-GRMZM2G009837_P01"/>
<dbReference type="CDD" id="cd11393">
    <property type="entry name" value="bHLH_AtbHLH_like"/>
    <property type="match status" value="1"/>
</dbReference>
<name>B4FH23_MAIZE</name>
<dbReference type="PANTHER" id="PTHR16223">
    <property type="entry name" value="TRANSCRIPTION FACTOR BHLH83-RELATED"/>
    <property type="match status" value="1"/>
</dbReference>
<evidence type="ECO:0000256" key="3">
    <source>
        <dbReference type="ARBA" id="ARBA00023015"/>
    </source>
</evidence>
<evidence type="ECO:0000256" key="5">
    <source>
        <dbReference type="ARBA" id="ARBA00023242"/>
    </source>
</evidence>
<dbReference type="OrthoDB" id="778738at2759"/>
<evidence type="ECO:0000313" key="8">
    <source>
        <dbReference type="EMBL" id="ACF81416.1"/>
    </source>
</evidence>
<dbReference type="InterPro" id="IPR045239">
    <property type="entry name" value="bHLH95_bHLH"/>
</dbReference>
<keyword evidence="5" id="KW-0539">Nucleus</keyword>
<evidence type="ECO:0000313" key="9">
    <source>
        <dbReference type="EMBL" id="AQK62720.1"/>
    </source>
</evidence>
<dbReference type="EMBL" id="BT036411">
    <property type="protein sequence ID" value="ACF81416.1"/>
    <property type="molecule type" value="mRNA"/>
</dbReference>
<dbReference type="PANTHER" id="PTHR16223:SF380">
    <property type="entry name" value="HELIX-LOOP-HELIX DNA-BINDING DOMAIN CONTAINING PROTEIN, EXPRESSED"/>
    <property type="match status" value="1"/>
</dbReference>
<dbReference type="KEGG" id="zma:100194000"/>
<keyword evidence="3" id="KW-0805">Transcription regulation</keyword>
<feature type="domain" description="BHLH" evidence="7">
    <location>
        <begin position="209"/>
        <end position="258"/>
    </location>
</feature>
<dbReference type="SMR" id="B4FH23"/>
<dbReference type="InterPro" id="IPR045843">
    <property type="entry name" value="IND-like"/>
</dbReference>
<dbReference type="OMA" id="CCAYYLD"/>
<protein>
    <submittedName>
        <fullName evidence="9">Transcription factor bHLH113</fullName>
    </submittedName>
</protein>
<feature type="compositionally biased region" description="Low complexity" evidence="6">
    <location>
        <begin position="201"/>
        <end position="213"/>
    </location>
</feature>
<dbReference type="EMBL" id="CM000781">
    <property type="protein sequence ID" value="AQK62720.1"/>
    <property type="molecule type" value="Genomic_DNA"/>
</dbReference>
<dbReference type="SUPFAM" id="SSF47459">
    <property type="entry name" value="HLH, helix-loop-helix DNA-binding domain"/>
    <property type="match status" value="1"/>
</dbReference>
<dbReference type="InParanoid" id="B4FH23"/>
<dbReference type="Gene3D" id="4.10.280.10">
    <property type="entry name" value="Helix-loop-helix DNA-binding domain"/>
    <property type="match status" value="1"/>
</dbReference>
<feature type="compositionally biased region" description="Low complexity" evidence="6">
    <location>
        <begin position="154"/>
        <end position="184"/>
    </location>
</feature>
<evidence type="ECO:0000256" key="2">
    <source>
        <dbReference type="ARBA" id="ARBA00005510"/>
    </source>
</evidence>
<dbReference type="eggNOG" id="ENOG502RXFS">
    <property type="taxonomic scope" value="Eukaryota"/>
</dbReference>
<dbReference type="GO" id="GO:0046983">
    <property type="term" value="F:protein dimerization activity"/>
    <property type="evidence" value="ECO:0007669"/>
    <property type="project" value="InterPro"/>
</dbReference>
<evidence type="ECO:0000259" key="7">
    <source>
        <dbReference type="PROSITE" id="PS50888"/>
    </source>
</evidence>